<evidence type="ECO:0008006" key="3">
    <source>
        <dbReference type="Google" id="ProtNLM"/>
    </source>
</evidence>
<evidence type="ECO:0000313" key="2">
    <source>
        <dbReference type="Proteomes" id="UP000593842"/>
    </source>
</evidence>
<dbReference type="EMBL" id="AP024085">
    <property type="protein sequence ID" value="BCL57421.1"/>
    <property type="molecule type" value="Genomic_DNA"/>
</dbReference>
<dbReference type="InterPro" id="IPR025586">
    <property type="entry name" value="PcfJ"/>
</dbReference>
<evidence type="ECO:0000313" key="1">
    <source>
        <dbReference type="EMBL" id="BCL57421.1"/>
    </source>
</evidence>
<reference evidence="2" key="1">
    <citation type="submission" date="2020-09" db="EMBL/GenBank/DDBJ databases">
        <title>Complete genome sequencing of Faecalibacillus intestinalis strain 14EGH31.</title>
        <authorList>
            <person name="Sakamoto M."/>
            <person name="Murakami T."/>
            <person name="Mori H."/>
        </authorList>
    </citation>
    <scope>NUCLEOTIDE SEQUENCE [LARGE SCALE GENOMIC DNA]</scope>
    <source>
        <strain evidence="2">14EGH31</strain>
    </source>
</reference>
<dbReference type="KEGG" id="fit:Fi14EGH31_11330"/>
<proteinExistence type="predicted"/>
<accession>A0A7I8DXS2</accession>
<dbReference type="GeneID" id="70579567"/>
<name>A0A7I8DXS2_9FIRM</name>
<dbReference type="RefSeq" id="WP_200765242.1">
    <property type="nucleotide sequence ID" value="NZ_AP024085.1"/>
</dbReference>
<gene>
    <name evidence="1" type="ORF">Fi14EGH31_11330</name>
</gene>
<sequence length="483" mass="58926">MKVTKKEVVDELIKIPEYRNIDYLIKEGNKQAKRDKWNKLIRLDDHTYFCTNCNSTHQDKKIKINEYKKCPVCKSKSQVYRKNRNLMDYCCFLTITTLNKRNELILRTFSFKKMYNKKLLKINHEVLEVFRWNLDKNLSVKRYANCNNYVVSFKYNEKDRWKELTDAYIWKEKVPKAGYFIGSNVKKCIEKSKYRYANILEISKRWYLENYIFIYDIFPEIEMIYKMGMTKYFRHIMRYMKRNDVNDVRKFLKENKKFFRVWSKINPDKYEMQMMVDLDTFDIEYARDALKVGYRKSKNLYANDKKTIQYLKKQKRNFSFWLDYIDFLEKLHVKIDKSKLFPKDLKKEHDKMFNNLEVLDNKEYEQEIIDFENMIRPYNYENYDYVIRAARTVEELVNESSQMNHCVRNYIPKIAAHQSAVFFVRKQEEKEKSLVTVEIDPVNKILLQARGYDNKEPTTVEMSFINDWCHKRIIDNSMLTNTL</sequence>
<dbReference type="Proteomes" id="UP000593842">
    <property type="component" value="Chromosome"/>
</dbReference>
<dbReference type="Pfam" id="PF14284">
    <property type="entry name" value="PcfJ"/>
    <property type="match status" value="1"/>
</dbReference>
<dbReference type="AlphaFoldDB" id="A0A7I8DXS2"/>
<protein>
    <recommendedName>
        <fullName evidence="3">PcfJ-like protein</fullName>
    </recommendedName>
</protein>
<organism evidence="1 2">
    <name type="scientific">Faecalibacillus intestinalis</name>
    <dbReference type="NCBI Taxonomy" id="1982626"/>
    <lineage>
        <taxon>Bacteria</taxon>
        <taxon>Bacillati</taxon>
        <taxon>Bacillota</taxon>
        <taxon>Erysipelotrichia</taxon>
        <taxon>Erysipelotrichales</taxon>
        <taxon>Coprobacillaceae</taxon>
        <taxon>Faecalibacillus</taxon>
    </lineage>
</organism>